<feature type="domain" description="Cytochrome c" evidence="5">
    <location>
        <begin position="305"/>
        <end position="437"/>
    </location>
</feature>
<keyword evidence="7" id="KW-1185">Reference proteome</keyword>
<dbReference type="Proteomes" id="UP001350748">
    <property type="component" value="Unassembled WGS sequence"/>
</dbReference>
<dbReference type="PROSITE" id="PS51007">
    <property type="entry name" value="CYTC"/>
    <property type="match status" value="1"/>
</dbReference>
<evidence type="ECO:0000256" key="2">
    <source>
        <dbReference type="ARBA" id="ARBA00022723"/>
    </source>
</evidence>
<dbReference type="InterPro" id="IPR009056">
    <property type="entry name" value="Cyt_c-like_dom"/>
</dbReference>
<keyword evidence="3 4" id="KW-0408">Iron</keyword>
<proteinExistence type="predicted"/>
<evidence type="ECO:0000313" key="6">
    <source>
        <dbReference type="EMBL" id="MEF3367076.1"/>
    </source>
</evidence>
<dbReference type="Gene3D" id="1.10.760.10">
    <property type="entry name" value="Cytochrome c-like domain"/>
    <property type="match status" value="1"/>
</dbReference>
<dbReference type="InterPro" id="IPR051395">
    <property type="entry name" value="Cytochrome_c_Peroxidase/MauG"/>
</dbReference>
<dbReference type="SUPFAM" id="SSF46626">
    <property type="entry name" value="Cytochrome c"/>
    <property type="match status" value="1"/>
</dbReference>
<evidence type="ECO:0000256" key="4">
    <source>
        <dbReference type="PROSITE-ProRule" id="PRU00433"/>
    </source>
</evidence>
<dbReference type="PIRSF" id="PIRSF028099">
    <property type="entry name" value="DUF1111"/>
    <property type="match status" value="1"/>
</dbReference>
<sequence>MKRASILLASVFLLAGAPYENETRDGEAFSRPITGLDETLAQSFRAGGGLFRRAWVIGPSRDQEEVAGLGPLYNRLSCIACHVKNGRGASPDPENGVARAMVVRLGVAGKDAHGGSLPHPAYGAQLNPDGVPGVPGEGRAIVSYEEFETTLADGAIVSMRRPRLSFSNLGYGSLDATVKTSARNAPPAFGLGLLEAVGEEEILEYARTGLGKANYVFDVESGEKRLGRFGLKANQPSLRQQIANAFAEDLGISNELYPVENCAAAQTACKAAAATRIELKPSQLAETTDYIRLLAVPARRGAADPLVTQGEALFQSSGCAACHRETLHVGAFPAQPALNGVAIHPYTDLLLHDMGDGLADGREDYDAGPRDWRTPPLWGLGLAGKFGDGANYLHDARARSVAEAILWHGGEAQAAADAFRTLSEKQRDALLAFLNSL</sequence>
<keyword evidence="2 4" id="KW-0479">Metal-binding</keyword>
<dbReference type="PANTHER" id="PTHR30600">
    <property type="entry name" value="CYTOCHROME C PEROXIDASE-RELATED"/>
    <property type="match status" value="1"/>
</dbReference>
<evidence type="ECO:0000256" key="3">
    <source>
        <dbReference type="ARBA" id="ARBA00023004"/>
    </source>
</evidence>
<evidence type="ECO:0000256" key="1">
    <source>
        <dbReference type="ARBA" id="ARBA00022617"/>
    </source>
</evidence>
<keyword evidence="1 4" id="KW-0349">Heme</keyword>
<dbReference type="InterPro" id="IPR036909">
    <property type="entry name" value="Cyt_c-like_dom_sf"/>
</dbReference>
<evidence type="ECO:0000259" key="5">
    <source>
        <dbReference type="PROSITE" id="PS51007"/>
    </source>
</evidence>
<dbReference type="InterPro" id="IPR010538">
    <property type="entry name" value="DHOR"/>
</dbReference>
<gene>
    <name evidence="6" type="ORF">V3H18_11085</name>
</gene>
<accession>A0ABU7XKR0</accession>
<dbReference type="Pfam" id="PF06537">
    <property type="entry name" value="DHOR"/>
    <property type="match status" value="1"/>
</dbReference>
<dbReference type="PANTHER" id="PTHR30600:SF4">
    <property type="entry name" value="CYTOCHROME C DOMAIN-CONTAINING PROTEIN"/>
    <property type="match status" value="1"/>
</dbReference>
<comment type="caution">
    <text evidence="6">The sequence shown here is derived from an EMBL/GenBank/DDBJ whole genome shotgun (WGS) entry which is preliminary data.</text>
</comment>
<dbReference type="EMBL" id="JAZHYN010000031">
    <property type="protein sequence ID" value="MEF3367076.1"/>
    <property type="molecule type" value="Genomic_DNA"/>
</dbReference>
<evidence type="ECO:0000313" key="7">
    <source>
        <dbReference type="Proteomes" id="UP001350748"/>
    </source>
</evidence>
<protein>
    <submittedName>
        <fullName evidence="6">Di-heme oxidoredictase family protein</fullName>
    </submittedName>
</protein>
<organism evidence="6 7">
    <name type="scientific">Methylocystis borbori</name>
    <dbReference type="NCBI Taxonomy" id="3118750"/>
    <lineage>
        <taxon>Bacteria</taxon>
        <taxon>Pseudomonadati</taxon>
        <taxon>Pseudomonadota</taxon>
        <taxon>Alphaproteobacteria</taxon>
        <taxon>Hyphomicrobiales</taxon>
        <taxon>Methylocystaceae</taxon>
        <taxon>Methylocystis</taxon>
    </lineage>
</organism>
<dbReference type="RefSeq" id="WP_332082107.1">
    <property type="nucleotide sequence ID" value="NZ_JAZHYN010000031.1"/>
</dbReference>
<name>A0ABU7XKR0_9HYPH</name>
<reference evidence="6 7" key="1">
    <citation type="submission" date="2024-02" db="EMBL/GenBank/DDBJ databases">
        <authorList>
            <person name="Grouzdev D."/>
        </authorList>
    </citation>
    <scope>NUCLEOTIDE SEQUENCE [LARGE SCALE GENOMIC DNA]</scope>
    <source>
        <strain evidence="6 7">9N</strain>
    </source>
</reference>